<dbReference type="PANTHER" id="PTHR30535">
    <property type="entry name" value="VITAMIN B12-BINDING PROTEIN"/>
    <property type="match status" value="1"/>
</dbReference>
<dbReference type="InterPro" id="IPR002491">
    <property type="entry name" value="ABC_transptr_periplasmic_BD"/>
</dbReference>
<name>A0A4V2FSM7_9BURK</name>
<dbReference type="PANTHER" id="PTHR30535:SF34">
    <property type="entry name" value="MOLYBDATE-BINDING PROTEIN MOLA"/>
    <property type="match status" value="1"/>
</dbReference>
<feature type="domain" description="Fe/B12 periplasmic-binding" evidence="2">
    <location>
        <begin position="52"/>
        <end position="354"/>
    </location>
</feature>
<gene>
    <name evidence="3" type="ORF">EV681_3319</name>
</gene>
<evidence type="ECO:0000256" key="1">
    <source>
        <dbReference type="SAM" id="SignalP"/>
    </source>
</evidence>
<keyword evidence="4" id="KW-1185">Reference proteome</keyword>
<dbReference type="CDD" id="cd01139">
    <property type="entry name" value="TroA_f"/>
    <property type="match status" value="1"/>
</dbReference>
<dbReference type="EMBL" id="SHKO01000002">
    <property type="protein sequence ID" value="RZT94885.1"/>
    <property type="molecule type" value="Genomic_DNA"/>
</dbReference>
<dbReference type="PROSITE" id="PS50983">
    <property type="entry name" value="FE_B12_PBP"/>
    <property type="match status" value="1"/>
</dbReference>
<dbReference type="InterPro" id="IPR050902">
    <property type="entry name" value="ABC_Transporter_SBP"/>
</dbReference>
<dbReference type="SUPFAM" id="SSF53807">
    <property type="entry name" value="Helical backbone' metal receptor"/>
    <property type="match status" value="1"/>
</dbReference>
<dbReference type="Proteomes" id="UP000293398">
    <property type="component" value="Unassembled WGS sequence"/>
</dbReference>
<sequence>MNNLISKSISWFCAVFLVLTCNIAWPASTVESASTVQDITGRTVKIKLPVQRVMLGEGRMLYLTSILDTDHPLDRIVGWRKDLMQTDPDTYKEYQEKFPQIEKLPIIGGFNDGSFSIEQALSLKPDVLILNVESKRAAEDGQYIQKLATLNIPVVFVDFRNDPTKNTVPSLRIFGKLFGKEQRAEEFLKFYKNQTKLVTDVIEHINPKRPTVFLERIGGYTDDCCLSFGNENFGRFVELAGGDNIAKNIIKGTFGQVNPEQIIASSPEYVIVTSANWSAIAPNGEWIGVGPGADLSVEKSKLKNYASRTVYKDTIAAKNNHIYAVWHQFYNSPYQFIAIQQFAKWLHPDLFKSLNPDENFKVLHDRFLPIPYKKGYFLGLAD</sequence>
<dbReference type="Pfam" id="PF01497">
    <property type="entry name" value="Peripla_BP_2"/>
    <property type="match status" value="1"/>
</dbReference>
<organism evidence="3 4">
    <name type="scientific">Advenella incenata</name>
    <dbReference type="NCBI Taxonomy" id="267800"/>
    <lineage>
        <taxon>Bacteria</taxon>
        <taxon>Pseudomonadati</taxon>
        <taxon>Pseudomonadota</taxon>
        <taxon>Betaproteobacteria</taxon>
        <taxon>Burkholderiales</taxon>
        <taxon>Alcaligenaceae</taxon>
    </lineage>
</organism>
<accession>A0A4V2FSM7</accession>
<reference evidence="3 4" key="1">
    <citation type="submission" date="2019-02" db="EMBL/GenBank/DDBJ databases">
        <title>Genomic Encyclopedia of Type Strains, Phase IV (KMG-IV): sequencing the most valuable type-strain genomes for metagenomic binning, comparative biology and taxonomic classification.</title>
        <authorList>
            <person name="Goeker M."/>
        </authorList>
    </citation>
    <scope>NUCLEOTIDE SEQUENCE [LARGE SCALE GENOMIC DNA]</scope>
    <source>
        <strain evidence="3 4">DSM 23814</strain>
    </source>
</reference>
<evidence type="ECO:0000259" key="2">
    <source>
        <dbReference type="PROSITE" id="PS50983"/>
    </source>
</evidence>
<evidence type="ECO:0000313" key="4">
    <source>
        <dbReference type="Proteomes" id="UP000293398"/>
    </source>
</evidence>
<keyword evidence="1" id="KW-0732">Signal</keyword>
<proteinExistence type="predicted"/>
<feature type="signal peptide" evidence="1">
    <location>
        <begin position="1"/>
        <end position="26"/>
    </location>
</feature>
<dbReference type="OrthoDB" id="9775594at2"/>
<dbReference type="AlphaFoldDB" id="A0A4V2FSM7"/>
<dbReference type="Gene3D" id="3.40.50.1980">
    <property type="entry name" value="Nitrogenase molybdenum iron protein domain"/>
    <property type="match status" value="2"/>
</dbReference>
<feature type="chain" id="PRO_5020608532" evidence="1">
    <location>
        <begin position="27"/>
        <end position="382"/>
    </location>
</feature>
<protein>
    <submittedName>
        <fullName evidence="3">Iron complex transport system substrate-binding protein</fullName>
    </submittedName>
</protein>
<comment type="caution">
    <text evidence="3">The sequence shown here is derived from an EMBL/GenBank/DDBJ whole genome shotgun (WGS) entry which is preliminary data.</text>
</comment>
<evidence type="ECO:0000313" key="3">
    <source>
        <dbReference type="EMBL" id="RZT94885.1"/>
    </source>
</evidence>